<dbReference type="PANTHER" id="PTHR43781:SF1">
    <property type="entry name" value="SACCHAROPINE DEHYDROGENASE"/>
    <property type="match status" value="1"/>
</dbReference>
<reference evidence="2 3" key="1">
    <citation type="submission" date="2015-11" db="EMBL/GenBank/DDBJ databases">
        <title>Genomic analysis of 38 Legionella species identifies large and diverse effector repertoires.</title>
        <authorList>
            <person name="Burstein D."/>
            <person name="Amaro F."/>
            <person name="Zusman T."/>
            <person name="Lifshitz Z."/>
            <person name="Cohen O."/>
            <person name="Gilbert J.A."/>
            <person name="Pupko T."/>
            <person name="Shuman H.A."/>
            <person name="Segal G."/>
        </authorList>
    </citation>
    <scope>NUCLEOTIDE SEQUENCE [LARGE SCALE GENOMIC DNA]</scope>
    <source>
        <strain evidence="2 3">ATCC 700990</strain>
    </source>
</reference>
<name>A0A0W0SXY8_9GAMM</name>
<dbReference type="Gene3D" id="3.40.50.720">
    <property type="entry name" value="NAD(P)-binding Rossmann-like Domain"/>
    <property type="match status" value="1"/>
</dbReference>
<comment type="caution">
    <text evidence="2">The sequence shown here is derived from an EMBL/GenBank/DDBJ whole genome shotgun (WGS) entry which is preliminary data.</text>
</comment>
<dbReference type="RefSeq" id="WP_238583960.1">
    <property type="nucleotide sequence ID" value="NZ_CAAAIU010000014.1"/>
</dbReference>
<dbReference type="PANTHER" id="PTHR43781">
    <property type="entry name" value="SACCHAROPINE DEHYDROGENASE"/>
    <property type="match status" value="1"/>
</dbReference>
<dbReference type="AlphaFoldDB" id="A0A0W0SXY8"/>
<protein>
    <submittedName>
        <fullName evidence="2">Saccharopine dehydrogenase</fullName>
        <ecNumber evidence="2">1.5.1.7</ecNumber>
    </submittedName>
</protein>
<gene>
    <name evidence="2" type="primary">lys</name>
    <name evidence="2" type="ORF">Ldro_0820</name>
</gene>
<dbReference type="EMBL" id="LNXY01000018">
    <property type="protein sequence ID" value="KTC88226.1"/>
    <property type="molecule type" value="Genomic_DNA"/>
</dbReference>
<keyword evidence="3" id="KW-1185">Reference proteome</keyword>
<dbReference type="GO" id="GO:0004754">
    <property type="term" value="F:saccharopine dehydrogenase (NAD+, L-lysine-forming) activity"/>
    <property type="evidence" value="ECO:0007669"/>
    <property type="project" value="UniProtKB-EC"/>
</dbReference>
<dbReference type="InterPro" id="IPR005097">
    <property type="entry name" value="Sacchrp_dh_NADP-bd"/>
</dbReference>
<sequence length="387" mass="42707">MTKIPKIKSLRWIRFSFFDVRFYTNILSRINNNLLANRWNKEMNNWMIYGANGYTGELIAREAKVRGLNPILAGRNEKAIISLAEELGFNGRVFNLSDPKNIISQLSDVKLVLNCAGPFSTTSQQMITACIRSGTHYIDITGEISIFEYAHSQNLLAAEVNIVLCPGVGFDVTPTDCIAAQLKQMLPDANYLALGFDSNSGMSPGTAKTAVEGLASGGKVRINSEIKTVPLAWKTRFIDFGKGEKLATTIPWGDISTAFYTTGIPNIEVYIPISPKRLSILKRANYIRWLLGLSFIQNFLKKKAAAQKGPSIEQFKSNLTHVWGEAKNAKGKSRTVRITTANGYALTVASSLGIAEYLLKNKLKGGYRTPSQLMGSDFISRLPGYSE</sequence>
<organism evidence="2 3">
    <name type="scientific">Legionella drozanskii LLAP-1</name>
    <dbReference type="NCBI Taxonomy" id="1212489"/>
    <lineage>
        <taxon>Bacteria</taxon>
        <taxon>Pseudomonadati</taxon>
        <taxon>Pseudomonadota</taxon>
        <taxon>Gammaproteobacteria</taxon>
        <taxon>Legionellales</taxon>
        <taxon>Legionellaceae</taxon>
        <taxon>Legionella</taxon>
    </lineage>
</organism>
<dbReference type="SUPFAM" id="SSF51735">
    <property type="entry name" value="NAD(P)-binding Rossmann-fold domains"/>
    <property type="match status" value="1"/>
</dbReference>
<dbReference type="PATRIC" id="fig|1212489.4.peg.858"/>
<keyword evidence="2" id="KW-0560">Oxidoreductase</keyword>
<evidence type="ECO:0000259" key="1">
    <source>
        <dbReference type="Pfam" id="PF03435"/>
    </source>
</evidence>
<evidence type="ECO:0000313" key="2">
    <source>
        <dbReference type="EMBL" id="KTC88226.1"/>
    </source>
</evidence>
<proteinExistence type="predicted"/>
<dbReference type="Pfam" id="PF03435">
    <property type="entry name" value="Sacchrp_dh_NADP"/>
    <property type="match status" value="1"/>
</dbReference>
<feature type="domain" description="Saccharopine dehydrogenase NADP binding" evidence="1">
    <location>
        <begin position="47"/>
        <end position="156"/>
    </location>
</feature>
<accession>A0A0W0SXY8</accession>
<evidence type="ECO:0000313" key="3">
    <source>
        <dbReference type="Proteomes" id="UP000054736"/>
    </source>
</evidence>
<dbReference type="InterPro" id="IPR036291">
    <property type="entry name" value="NAD(P)-bd_dom_sf"/>
</dbReference>
<dbReference type="EC" id="1.5.1.7" evidence="2"/>
<dbReference type="STRING" id="1212489.Ldro_0820"/>
<dbReference type="Proteomes" id="UP000054736">
    <property type="component" value="Unassembled WGS sequence"/>
</dbReference>